<feature type="domain" description="Metallo-beta-lactamase" evidence="5">
    <location>
        <begin position="2"/>
        <end position="184"/>
    </location>
</feature>
<dbReference type="GO" id="GO:0016790">
    <property type="term" value="F:thiolester hydrolase activity"/>
    <property type="evidence" value="ECO:0000318"/>
    <property type="project" value="GO_Central"/>
</dbReference>
<dbReference type="SMART" id="SM00849">
    <property type="entry name" value="Lactamase_B"/>
    <property type="match status" value="1"/>
</dbReference>
<gene>
    <name evidence="6" type="ORF">TVAG_132210</name>
</gene>
<protein>
    <submittedName>
        <fullName evidence="6">Metallo-beta-lactamase superfamily protein</fullName>
    </submittedName>
</protein>
<keyword evidence="7" id="KW-1185">Reference proteome</keyword>
<proteinExistence type="predicted"/>
<dbReference type="CDD" id="cd06262">
    <property type="entry name" value="metallo-hydrolase-like_MBL-fold"/>
    <property type="match status" value="1"/>
</dbReference>
<dbReference type="Proteomes" id="UP000001542">
    <property type="component" value="Unassembled WGS sequence"/>
</dbReference>
<dbReference type="VEuPathDB" id="TrichDB:TVAGG3_0735840"/>
<dbReference type="Pfam" id="PF00753">
    <property type="entry name" value="Lactamase_B"/>
    <property type="match status" value="1"/>
</dbReference>
<dbReference type="InterPro" id="IPR036866">
    <property type="entry name" value="RibonucZ/Hydroxyglut_hydro"/>
</dbReference>
<dbReference type="eggNOG" id="KOG0814">
    <property type="taxonomic scope" value="Eukaryota"/>
</dbReference>
<evidence type="ECO:0000313" key="6">
    <source>
        <dbReference type="EMBL" id="EAX93504.1"/>
    </source>
</evidence>
<evidence type="ECO:0000259" key="5">
    <source>
        <dbReference type="SMART" id="SM00849"/>
    </source>
</evidence>
<organism evidence="6 7">
    <name type="scientific">Trichomonas vaginalis (strain ATCC PRA-98 / G3)</name>
    <dbReference type="NCBI Taxonomy" id="412133"/>
    <lineage>
        <taxon>Eukaryota</taxon>
        <taxon>Metamonada</taxon>
        <taxon>Parabasalia</taxon>
        <taxon>Trichomonadida</taxon>
        <taxon>Trichomonadidae</taxon>
        <taxon>Trichomonas</taxon>
    </lineage>
</organism>
<dbReference type="PANTHER" id="PTHR46233">
    <property type="entry name" value="HYDROXYACYLGLUTATHIONE HYDROLASE GLOC"/>
    <property type="match status" value="1"/>
</dbReference>
<comment type="cofactor">
    <cofactor evidence="1">
        <name>Zn(2+)</name>
        <dbReference type="ChEBI" id="CHEBI:29105"/>
    </cofactor>
</comment>
<dbReference type="VEuPathDB" id="TrichDB:TVAG_132210"/>
<dbReference type="InterPro" id="IPR051453">
    <property type="entry name" value="MBL_Glyoxalase_II"/>
</dbReference>
<dbReference type="GO" id="GO:0046872">
    <property type="term" value="F:metal ion binding"/>
    <property type="evidence" value="ECO:0007669"/>
    <property type="project" value="UniProtKB-KW"/>
</dbReference>
<dbReference type="Gene3D" id="3.60.15.10">
    <property type="entry name" value="Ribonuclease Z/Hydroxyacylglutathione hydrolase-like"/>
    <property type="match status" value="1"/>
</dbReference>
<evidence type="ECO:0000256" key="1">
    <source>
        <dbReference type="ARBA" id="ARBA00001947"/>
    </source>
</evidence>
<dbReference type="EMBL" id="DS113908">
    <property type="protein sequence ID" value="EAX93504.1"/>
    <property type="molecule type" value="Genomic_DNA"/>
</dbReference>
<evidence type="ECO:0000256" key="3">
    <source>
        <dbReference type="ARBA" id="ARBA00022801"/>
    </source>
</evidence>
<evidence type="ECO:0000313" key="7">
    <source>
        <dbReference type="Proteomes" id="UP000001542"/>
    </source>
</evidence>
<evidence type="ECO:0000256" key="4">
    <source>
        <dbReference type="ARBA" id="ARBA00022833"/>
    </source>
</evidence>
<dbReference type="InterPro" id="IPR001279">
    <property type="entry name" value="Metallo-B-lactamas"/>
</dbReference>
<reference evidence="6" key="1">
    <citation type="submission" date="2006-10" db="EMBL/GenBank/DDBJ databases">
        <authorList>
            <person name="Amadeo P."/>
            <person name="Zhao Q."/>
            <person name="Wortman J."/>
            <person name="Fraser-Liggett C."/>
            <person name="Carlton J."/>
        </authorList>
    </citation>
    <scope>NUCLEOTIDE SEQUENCE</scope>
    <source>
        <strain evidence="6">G3</strain>
    </source>
</reference>
<dbReference type="SUPFAM" id="SSF56281">
    <property type="entry name" value="Metallo-hydrolase/oxidoreductase"/>
    <property type="match status" value="1"/>
</dbReference>
<dbReference type="KEGG" id="tva:4751222"/>
<keyword evidence="2" id="KW-0479">Metal-binding</keyword>
<reference evidence="6" key="2">
    <citation type="journal article" date="2007" name="Science">
        <title>Draft genome sequence of the sexually transmitted pathogen Trichomonas vaginalis.</title>
        <authorList>
            <person name="Carlton J.M."/>
            <person name="Hirt R.P."/>
            <person name="Silva J.C."/>
            <person name="Delcher A.L."/>
            <person name="Schatz M."/>
            <person name="Zhao Q."/>
            <person name="Wortman J.R."/>
            <person name="Bidwell S.L."/>
            <person name="Alsmark U.C.M."/>
            <person name="Besteiro S."/>
            <person name="Sicheritz-Ponten T."/>
            <person name="Noel C.J."/>
            <person name="Dacks J.B."/>
            <person name="Foster P.G."/>
            <person name="Simillion C."/>
            <person name="Van de Peer Y."/>
            <person name="Miranda-Saavedra D."/>
            <person name="Barton G.J."/>
            <person name="Westrop G.D."/>
            <person name="Mueller S."/>
            <person name="Dessi D."/>
            <person name="Fiori P.L."/>
            <person name="Ren Q."/>
            <person name="Paulsen I."/>
            <person name="Zhang H."/>
            <person name="Bastida-Corcuera F.D."/>
            <person name="Simoes-Barbosa A."/>
            <person name="Brown M.T."/>
            <person name="Hayes R.D."/>
            <person name="Mukherjee M."/>
            <person name="Okumura C.Y."/>
            <person name="Schneider R."/>
            <person name="Smith A.J."/>
            <person name="Vanacova S."/>
            <person name="Villalvazo M."/>
            <person name="Haas B.J."/>
            <person name="Pertea M."/>
            <person name="Feldblyum T.V."/>
            <person name="Utterback T.R."/>
            <person name="Shu C.L."/>
            <person name="Osoegawa K."/>
            <person name="de Jong P.J."/>
            <person name="Hrdy I."/>
            <person name="Horvathova L."/>
            <person name="Zubacova Z."/>
            <person name="Dolezal P."/>
            <person name="Malik S.B."/>
            <person name="Logsdon J.M. Jr."/>
            <person name="Henze K."/>
            <person name="Gupta A."/>
            <person name="Wang C.C."/>
            <person name="Dunne R.L."/>
            <person name="Upcroft J.A."/>
            <person name="Upcroft P."/>
            <person name="White O."/>
            <person name="Salzberg S.L."/>
            <person name="Tang P."/>
            <person name="Chiu C.-H."/>
            <person name="Lee Y.-S."/>
            <person name="Embley T.M."/>
            <person name="Coombs G.H."/>
            <person name="Mottram J.C."/>
            <person name="Tachezy J."/>
            <person name="Fraser-Liggett C.M."/>
            <person name="Johnson P.J."/>
        </authorList>
    </citation>
    <scope>NUCLEOTIDE SEQUENCE [LARGE SCALE GENOMIC DNA]</scope>
    <source>
        <strain evidence="6">G3</strain>
    </source>
</reference>
<dbReference type="RefSeq" id="XP_001306434.1">
    <property type="nucleotide sequence ID" value="XM_001306433.1"/>
</dbReference>
<sequence length="212" mass="24139">MRTNCYLMNLNNTCLVIDPGAASKSVDKWLKNNCQHGNISIFLTHGHFDHISGVKPIVSQYPNTEVYVSSKDEKHLFSTRWNLGCWVLKLTTLKSIKDKLHYVEKNDTIQFGDELFYIHTLPGHTPGGLGLYSQKHNLIFTGDTLFKSARGSTSFIGGNYTDMMQSLYDLFTYIPGNATVYPGHYATTTIADEMKRYEIIRQSRSVTRKEEL</sequence>
<dbReference type="OrthoDB" id="515692at2759"/>
<accession>A2FNK4</accession>
<dbReference type="STRING" id="5722.A2FNK4"/>
<keyword evidence="4" id="KW-0862">Zinc</keyword>
<name>A2FNK4_TRIV3</name>
<dbReference type="OMA" id="HINASVP"/>
<dbReference type="PANTHER" id="PTHR46233:SF3">
    <property type="entry name" value="HYDROXYACYLGLUTATHIONE HYDROLASE GLOC"/>
    <property type="match status" value="1"/>
</dbReference>
<dbReference type="InParanoid" id="A2FNK4"/>
<evidence type="ECO:0000256" key="2">
    <source>
        <dbReference type="ARBA" id="ARBA00022723"/>
    </source>
</evidence>
<keyword evidence="3" id="KW-0378">Hydrolase</keyword>
<dbReference type="AlphaFoldDB" id="A2FNK4"/>
<dbReference type="SMR" id="A2FNK4"/>